<dbReference type="EMBL" id="JGYP01000002">
    <property type="protein sequence ID" value="KFI45658.1"/>
    <property type="molecule type" value="Genomic_DNA"/>
</dbReference>
<gene>
    <name evidence="1" type="ORF">BBOH_0928</name>
</gene>
<sequence>MISPTNWPFLYVLAIQDSTGNLRWSSIRTRMPYINPQHLPEHDGTPKMAG</sequence>
<dbReference type="Proteomes" id="UP000029096">
    <property type="component" value="Unassembled WGS sequence"/>
</dbReference>
<evidence type="ECO:0000313" key="1">
    <source>
        <dbReference type="EMBL" id="KFI45658.1"/>
    </source>
</evidence>
<comment type="caution">
    <text evidence="1">The sequence shown here is derived from an EMBL/GenBank/DDBJ whole genome shotgun (WGS) entry which is preliminary data.</text>
</comment>
<organism evidence="1 2">
    <name type="scientific">Bifidobacterium bohemicum DSM 22767</name>
    <dbReference type="NCBI Taxonomy" id="1437606"/>
    <lineage>
        <taxon>Bacteria</taxon>
        <taxon>Bacillati</taxon>
        <taxon>Actinomycetota</taxon>
        <taxon>Actinomycetes</taxon>
        <taxon>Bifidobacteriales</taxon>
        <taxon>Bifidobacteriaceae</taxon>
        <taxon>Bifidobacterium</taxon>
    </lineage>
</organism>
<proteinExistence type="predicted"/>
<evidence type="ECO:0000313" key="2">
    <source>
        <dbReference type="Proteomes" id="UP000029096"/>
    </source>
</evidence>
<name>A0A086ZGK8_9BIFI</name>
<dbReference type="STRING" id="1437606.BBOH_0928"/>
<accession>A0A086ZGK8</accession>
<reference evidence="1 2" key="1">
    <citation type="submission" date="2014-03" db="EMBL/GenBank/DDBJ databases">
        <title>Genomics of Bifidobacteria.</title>
        <authorList>
            <person name="Ventura M."/>
            <person name="Milani C."/>
            <person name="Lugli G.A."/>
        </authorList>
    </citation>
    <scope>NUCLEOTIDE SEQUENCE [LARGE SCALE GENOMIC DNA]</scope>
    <source>
        <strain evidence="1 2">DSM 22767</strain>
    </source>
</reference>
<keyword evidence="2" id="KW-1185">Reference proteome</keyword>
<protein>
    <submittedName>
        <fullName evidence="1">Uncharacterized protein</fullName>
    </submittedName>
</protein>
<dbReference type="AlphaFoldDB" id="A0A086ZGK8"/>